<proteinExistence type="predicted"/>
<organism evidence="1 2">
    <name type="scientific">Bacillus phage Eldridge</name>
    <dbReference type="NCBI Taxonomy" id="1776293"/>
    <lineage>
        <taxon>Viruses</taxon>
        <taxon>Duplodnaviria</taxon>
        <taxon>Heunggongvirae</taxon>
        <taxon>Uroviricota</taxon>
        <taxon>Caudoviricetes</taxon>
        <taxon>Herelleviridae</taxon>
        <taxon>Bastillevirinae</taxon>
        <taxon>Eldridgevirus</taxon>
        <taxon>Eldridgevirus eldridge</taxon>
    </lineage>
</organism>
<name>A0A0Y0C571_9CAUD</name>
<dbReference type="EMBL" id="KU253712">
    <property type="protein sequence ID" value="AMB18720.1"/>
    <property type="molecule type" value="Genomic_DNA"/>
</dbReference>
<sequence>MFKEKKVVTYDPEVFKEGGIVTLAHHRLMEPPTAFGMKPEPEWKEFTRANYFIHAVHEEYLELEDFVENCVTLDTYKVLGTSAFNDTVAVAFKILGVATELTNMIEEK</sequence>
<dbReference type="GeneID" id="28801799"/>
<evidence type="ECO:0000313" key="1">
    <source>
        <dbReference type="EMBL" id="AMB18720.1"/>
    </source>
</evidence>
<gene>
    <name evidence="1" type="ORF">Eldridge_0140</name>
</gene>
<dbReference type="RefSeq" id="YP_009274844.1">
    <property type="nucleotide sequence ID" value="NC_030920.1"/>
</dbReference>
<protein>
    <submittedName>
        <fullName evidence="1">Uncharacterized protein</fullName>
    </submittedName>
</protein>
<dbReference type="Proteomes" id="UP000204502">
    <property type="component" value="Segment"/>
</dbReference>
<reference evidence="1 2" key="1">
    <citation type="journal article" date="2016" name="Genome Announc.">
        <title>Complete Genome Sequence of Bacillus megaterium Bacteriophage Eldridge.</title>
        <authorList>
            <person name="Reveille A.M."/>
            <person name="Eldridge K.A."/>
            <person name="Temple L.M."/>
        </authorList>
    </citation>
    <scope>NUCLEOTIDE SEQUENCE [LARGE SCALE GENOMIC DNA]</scope>
</reference>
<dbReference type="KEGG" id="vg:28801799"/>
<keyword evidence="2" id="KW-1185">Reference proteome</keyword>
<evidence type="ECO:0000313" key="2">
    <source>
        <dbReference type="Proteomes" id="UP000204502"/>
    </source>
</evidence>
<accession>A0A0Y0C571</accession>